<reference evidence="1 2" key="1">
    <citation type="journal article" date="2024" name="Proc. Natl. Acad. Sci. U.S.A.">
        <title>The evolutionary genomics of adaptation to stress in wild rhizobium bacteria.</title>
        <authorList>
            <person name="Kehlet-Delgado H."/>
            <person name="Montoya A.P."/>
            <person name="Jensen K.T."/>
            <person name="Wendlandt C.E."/>
            <person name="Dexheimer C."/>
            <person name="Roberts M."/>
            <person name="Torres Martinez L."/>
            <person name="Friesen M.L."/>
            <person name="Griffitts J.S."/>
            <person name="Porter S.S."/>
        </authorList>
    </citation>
    <scope>NUCLEOTIDE SEQUENCE [LARGE SCALE GENOMIC DNA]</scope>
    <source>
        <strain evidence="1 2">M0468</strain>
    </source>
</reference>
<evidence type="ECO:0000313" key="2">
    <source>
        <dbReference type="Proteomes" id="UP001480082"/>
    </source>
</evidence>
<name>A0ACC6T788_9HYPH</name>
<dbReference type="EMBL" id="JAMYRI010000025">
    <property type="protein sequence ID" value="MER9287808.1"/>
    <property type="molecule type" value="Genomic_DNA"/>
</dbReference>
<accession>A0ACC6T788</accession>
<keyword evidence="2" id="KW-1185">Reference proteome</keyword>
<comment type="caution">
    <text evidence="1">The sequence shown here is derived from an EMBL/GenBank/DDBJ whole genome shotgun (WGS) entry which is preliminary data.</text>
</comment>
<sequence length="170" mass="18722">MSRDFAPIAPALWASPAFISLGGDGRQLLLYFMSSPHQNSAGCCRIREGYALADLKWQPEQYQAALAGVIAAGLVLHDPATEETYVKKWFQHKGNIPTNKDHAKGTMKIISNIDSDDIRELAEADFLETEWGRKTFPAPEVVKDGAPWDDPVVQPITSALANSRLMRGGR</sequence>
<protein>
    <submittedName>
        <fullName evidence="1">Uncharacterized protein</fullName>
    </submittedName>
</protein>
<gene>
    <name evidence="1" type="ORF">NKI81_28465</name>
</gene>
<evidence type="ECO:0000313" key="1">
    <source>
        <dbReference type="EMBL" id="MER9287808.1"/>
    </source>
</evidence>
<proteinExistence type="predicted"/>
<organism evidence="1 2">
    <name type="scientific">Mesorhizobium australicum</name>
    <dbReference type="NCBI Taxonomy" id="536018"/>
    <lineage>
        <taxon>Bacteria</taxon>
        <taxon>Pseudomonadati</taxon>
        <taxon>Pseudomonadota</taxon>
        <taxon>Alphaproteobacteria</taxon>
        <taxon>Hyphomicrobiales</taxon>
        <taxon>Phyllobacteriaceae</taxon>
        <taxon>Mesorhizobium</taxon>
    </lineage>
</organism>
<dbReference type="Proteomes" id="UP001480082">
    <property type="component" value="Unassembled WGS sequence"/>
</dbReference>